<dbReference type="InterPro" id="IPR011059">
    <property type="entry name" value="Metal-dep_hydrolase_composite"/>
</dbReference>
<dbReference type="InterPro" id="IPR051781">
    <property type="entry name" value="Metallo-dep_Hydrolase"/>
</dbReference>
<keyword evidence="3" id="KW-1185">Reference proteome</keyword>
<reference evidence="2 3" key="1">
    <citation type="submission" date="2016-10" db="EMBL/GenBank/DDBJ databases">
        <authorList>
            <person name="de Groot N.N."/>
        </authorList>
    </citation>
    <scope>NUCLEOTIDE SEQUENCE [LARGE SCALE GENOMIC DNA]</scope>
    <source>
        <strain evidence="2 3">IBRC-M 10780</strain>
    </source>
</reference>
<dbReference type="PANTHER" id="PTHR43135">
    <property type="entry name" value="ALPHA-D-RIBOSE 1-METHYLPHOSPHONATE 5-TRIPHOSPHATE DIPHOSPHATASE"/>
    <property type="match status" value="1"/>
</dbReference>
<dbReference type="SUPFAM" id="SSF51556">
    <property type="entry name" value="Metallo-dependent hydrolases"/>
    <property type="match status" value="1"/>
</dbReference>
<dbReference type="CDD" id="cd01309">
    <property type="entry name" value="Met_dep_hydrolase_C"/>
    <property type="match status" value="1"/>
</dbReference>
<organism evidence="2 3">
    <name type="scientific">Oceanobacillus limi</name>
    <dbReference type="NCBI Taxonomy" id="930131"/>
    <lineage>
        <taxon>Bacteria</taxon>
        <taxon>Bacillati</taxon>
        <taxon>Bacillota</taxon>
        <taxon>Bacilli</taxon>
        <taxon>Bacillales</taxon>
        <taxon>Bacillaceae</taxon>
        <taxon>Oceanobacillus</taxon>
    </lineage>
</organism>
<dbReference type="Gene3D" id="3.20.20.140">
    <property type="entry name" value="Metal-dependent hydrolases"/>
    <property type="match status" value="1"/>
</dbReference>
<dbReference type="AlphaFoldDB" id="A0A1I0AG76"/>
<dbReference type="PANTHER" id="PTHR43135:SF3">
    <property type="entry name" value="ALPHA-D-RIBOSE 1-METHYLPHOSPHONATE 5-TRIPHOSPHATE DIPHOSPHATASE"/>
    <property type="match status" value="1"/>
</dbReference>
<accession>A0A1I0AG76</accession>
<dbReference type="OrthoDB" id="9776455at2"/>
<feature type="domain" description="Amidohydrolase-related" evidence="1">
    <location>
        <begin position="51"/>
        <end position="357"/>
    </location>
</feature>
<protein>
    <submittedName>
        <fullName evidence="2">Imidazolonepropionase</fullName>
    </submittedName>
</protein>
<gene>
    <name evidence="2" type="ORF">SAMN05216389_103236</name>
</gene>
<dbReference type="Proteomes" id="UP000198618">
    <property type="component" value="Unassembled WGS sequence"/>
</dbReference>
<dbReference type="InterPro" id="IPR006680">
    <property type="entry name" value="Amidohydro-rel"/>
</dbReference>
<evidence type="ECO:0000259" key="1">
    <source>
        <dbReference type="Pfam" id="PF01979"/>
    </source>
</evidence>
<dbReference type="GO" id="GO:0016810">
    <property type="term" value="F:hydrolase activity, acting on carbon-nitrogen (but not peptide) bonds"/>
    <property type="evidence" value="ECO:0007669"/>
    <property type="project" value="InterPro"/>
</dbReference>
<evidence type="ECO:0000313" key="3">
    <source>
        <dbReference type="Proteomes" id="UP000198618"/>
    </source>
</evidence>
<dbReference type="SUPFAM" id="SSF51338">
    <property type="entry name" value="Composite domain of metallo-dependent hydrolases"/>
    <property type="match status" value="1"/>
</dbReference>
<dbReference type="EMBL" id="FOHE01000003">
    <property type="protein sequence ID" value="SES93279.1"/>
    <property type="molecule type" value="Genomic_DNA"/>
</dbReference>
<dbReference type="InterPro" id="IPR032466">
    <property type="entry name" value="Metal_Hydrolase"/>
</dbReference>
<dbReference type="STRING" id="930131.SAMN05216389_103236"/>
<dbReference type="Pfam" id="PF01979">
    <property type="entry name" value="Amidohydro_1"/>
    <property type="match status" value="1"/>
</dbReference>
<proteinExistence type="predicted"/>
<name>A0A1I0AG76_9BACI</name>
<sequence>MLAITNATVWDGNGNRLEGKTVFVKDGKFASISSEENIPADYQVVDAAGKVVTPGLIDVHTHLGVAEEGVGKEGSDFNETSSPETPQVRAIDGINPMEQGFEDARKSGITTVQVMPGSANVIGGEMVVLKTVGHIVDEMVIKSPSGMKAATGENPKRVHGDKGKMPVTRMGVAARLREKLIEAQNYLNGDKKERKLDMENLAKVLKKEITLRVHAHRADDILTVLRIKREFDIDLTIEHCTEGHKIADYIAKHEDVRVSVGPTMSTRSKVELKDKGWTTIKTLLDAGISCSITTDHPVVGIEYLVTSAVHAIKGGITEEQALQALTLDAAKHIGVADRVGSIEEGKDADFVVWSGNPFDLRNKAERIFINGEEI</sequence>
<dbReference type="RefSeq" id="WP_090867637.1">
    <property type="nucleotide sequence ID" value="NZ_FOHE01000003.1"/>
</dbReference>
<evidence type="ECO:0000313" key="2">
    <source>
        <dbReference type="EMBL" id="SES93279.1"/>
    </source>
</evidence>